<dbReference type="OrthoDB" id="9182371at2"/>
<dbReference type="GO" id="GO:0005886">
    <property type="term" value="C:plasma membrane"/>
    <property type="evidence" value="ECO:0007669"/>
    <property type="project" value="UniProtKB-SubCell"/>
</dbReference>
<dbReference type="GO" id="GO:0009425">
    <property type="term" value="C:bacterial-type flagellum basal body"/>
    <property type="evidence" value="ECO:0007669"/>
    <property type="project" value="UniProtKB-SubCell"/>
</dbReference>
<proteinExistence type="inferred from homology"/>
<comment type="subcellular location">
    <subcellularLocation>
        <location evidence="7">Cell membrane</location>
    </subcellularLocation>
    <subcellularLocation>
        <location evidence="7">Bacterial flagellum basal body</location>
    </subcellularLocation>
</comment>
<evidence type="ECO:0000256" key="7">
    <source>
        <dbReference type="RuleBase" id="RU362064"/>
    </source>
</evidence>
<dbReference type="Proteomes" id="UP000031637">
    <property type="component" value="Chromosome"/>
</dbReference>
<organism evidence="9 10">
    <name type="scientific">Sulfuritalea hydrogenivorans sk43H</name>
    <dbReference type="NCBI Taxonomy" id="1223802"/>
    <lineage>
        <taxon>Bacteria</taxon>
        <taxon>Pseudomonadati</taxon>
        <taxon>Pseudomonadota</taxon>
        <taxon>Betaproteobacteria</taxon>
        <taxon>Nitrosomonadales</taxon>
        <taxon>Sterolibacteriaceae</taxon>
        <taxon>Sulfuritalea</taxon>
    </lineage>
</organism>
<evidence type="ECO:0000256" key="8">
    <source>
        <dbReference type="SAM" id="SignalP"/>
    </source>
</evidence>
<sequence length="139" mass="14607">MVRFILTPLLFFAMAEASAQSAQGAPATDLGGSLWQLFFGLAVVLALMIGSLWVLKKLVAQRGENAGLLRVVAGTAVGTRERVVIVEVGSTWLVLGVAPGRVSALAEVPRQAIAAQAPGVGPSSGEGFPDWLRKLTQRR</sequence>
<evidence type="ECO:0000256" key="1">
    <source>
        <dbReference type="ARBA" id="ARBA00022475"/>
    </source>
</evidence>
<feature type="chain" id="PRO_5004795689" description="Flagellar protein" evidence="8">
    <location>
        <begin position="25"/>
        <end position="139"/>
    </location>
</feature>
<keyword evidence="4 7" id="KW-0472">Membrane</keyword>
<dbReference type="NCBIfam" id="TIGR03500">
    <property type="entry name" value="FliO_TIGR"/>
    <property type="match status" value="1"/>
</dbReference>
<dbReference type="PANTHER" id="PTHR38766">
    <property type="entry name" value="FLAGELLAR PROTEIN FLIO"/>
    <property type="match status" value="1"/>
</dbReference>
<dbReference type="STRING" id="1223802.SUTH_00933"/>
<feature type="signal peptide" evidence="8">
    <location>
        <begin position="1"/>
        <end position="24"/>
    </location>
</feature>
<dbReference type="InterPro" id="IPR052205">
    <property type="entry name" value="FliO/MopB"/>
</dbReference>
<keyword evidence="8" id="KW-0732">Signal</keyword>
<dbReference type="RefSeq" id="WP_052473238.1">
    <property type="nucleotide sequence ID" value="NZ_AP012547.1"/>
</dbReference>
<evidence type="ECO:0000313" key="9">
    <source>
        <dbReference type="EMBL" id="BAO28739.1"/>
    </source>
</evidence>
<dbReference type="InterPro" id="IPR022781">
    <property type="entry name" value="Flagellar_biosynth_FliO"/>
</dbReference>
<dbReference type="HOGENOM" id="CLU_113213_0_2_4"/>
<keyword evidence="10" id="KW-1185">Reference proteome</keyword>
<dbReference type="Pfam" id="PF04347">
    <property type="entry name" value="FliO"/>
    <property type="match status" value="1"/>
</dbReference>
<keyword evidence="9" id="KW-0969">Cilium</keyword>
<evidence type="ECO:0000256" key="2">
    <source>
        <dbReference type="ARBA" id="ARBA00022692"/>
    </source>
</evidence>
<keyword evidence="1 7" id="KW-1003">Cell membrane</keyword>
<keyword evidence="9" id="KW-0282">Flagellum</keyword>
<evidence type="ECO:0000313" key="10">
    <source>
        <dbReference type="Proteomes" id="UP000031637"/>
    </source>
</evidence>
<keyword evidence="2 7" id="KW-0812">Transmembrane</keyword>
<keyword evidence="9" id="KW-0966">Cell projection</keyword>
<keyword evidence="5 7" id="KW-0975">Bacterial flagellum</keyword>
<dbReference type="AlphaFoldDB" id="W0SBZ1"/>
<evidence type="ECO:0000256" key="5">
    <source>
        <dbReference type="ARBA" id="ARBA00023143"/>
    </source>
</evidence>
<accession>W0SBZ1</accession>
<keyword evidence="3 7" id="KW-1133">Transmembrane helix</keyword>
<comment type="similarity">
    <text evidence="6 7">Belongs to the FliO/MopB family.</text>
</comment>
<feature type="transmembrane region" description="Helical" evidence="7">
    <location>
        <begin position="34"/>
        <end position="55"/>
    </location>
</feature>
<dbReference type="KEGG" id="shd:SUTH_00933"/>
<gene>
    <name evidence="9" type="ORF">SUTH_00933</name>
</gene>
<evidence type="ECO:0000256" key="6">
    <source>
        <dbReference type="ARBA" id="ARBA00037937"/>
    </source>
</evidence>
<evidence type="ECO:0000256" key="4">
    <source>
        <dbReference type="ARBA" id="ARBA00023136"/>
    </source>
</evidence>
<reference evidence="9 10" key="1">
    <citation type="journal article" date="2014" name="Syst. Appl. Microbiol.">
        <title>Complete genomes of freshwater sulfur oxidizers Sulfuricella denitrificans skB26 and Sulfuritalea hydrogenivorans sk43H: genetic insights into the sulfur oxidation pathway of betaproteobacteria.</title>
        <authorList>
            <person name="Watanabe T."/>
            <person name="Kojima H."/>
            <person name="Fukui M."/>
        </authorList>
    </citation>
    <scope>NUCLEOTIDE SEQUENCE [LARGE SCALE GENOMIC DNA]</scope>
    <source>
        <strain evidence="9">DSM22779</strain>
    </source>
</reference>
<dbReference type="GO" id="GO:0044781">
    <property type="term" value="P:bacterial-type flagellum organization"/>
    <property type="evidence" value="ECO:0007669"/>
    <property type="project" value="UniProtKB-UniRule"/>
</dbReference>
<name>W0SBZ1_9PROT</name>
<evidence type="ECO:0000256" key="3">
    <source>
        <dbReference type="ARBA" id="ARBA00022989"/>
    </source>
</evidence>
<protein>
    <recommendedName>
        <fullName evidence="7">Flagellar protein</fullName>
    </recommendedName>
</protein>
<dbReference type="PANTHER" id="PTHR38766:SF1">
    <property type="entry name" value="FLAGELLAR PROTEIN FLIO"/>
    <property type="match status" value="1"/>
</dbReference>
<dbReference type="EMBL" id="AP012547">
    <property type="protein sequence ID" value="BAO28739.1"/>
    <property type="molecule type" value="Genomic_DNA"/>
</dbReference>